<evidence type="ECO:0000256" key="3">
    <source>
        <dbReference type="ARBA" id="ARBA00023163"/>
    </source>
</evidence>
<dbReference type="PANTHER" id="PTHR44688">
    <property type="entry name" value="DNA-BINDING TRANSCRIPTIONAL ACTIVATOR DEVR_DOSR"/>
    <property type="match status" value="1"/>
</dbReference>
<dbReference type="Pfam" id="PF00196">
    <property type="entry name" value="GerE"/>
    <property type="match status" value="1"/>
</dbReference>
<name>A0A4Q1D7N0_9BACT</name>
<dbReference type="CDD" id="cd06170">
    <property type="entry name" value="LuxR_C_like"/>
    <property type="match status" value="1"/>
</dbReference>
<dbReference type="RefSeq" id="WP_129001034.1">
    <property type="nucleotide sequence ID" value="NZ_SDHZ01000001.1"/>
</dbReference>
<dbReference type="OrthoDB" id="9797341at2"/>
<dbReference type="SMART" id="SM00421">
    <property type="entry name" value="HTH_LUXR"/>
    <property type="match status" value="1"/>
</dbReference>
<dbReference type="InterPro" id="IPR016032">
    <property type="entry name" value="Sig_transdc_resp-reg_C-effctor"/>
</dbReference>
<protein>
    <submittedName>
        <fullName evidence="5">LuxR family transcriptional regulator</fullName>
    </submittedName>
</protein>
<gene>
    <name evidence="5" type="ORF">ESB13_00185</name>
</gene>
<dbReference type="PROSITE" id="PS00622">
    <property type="entry name" value="HTH_LUXR_1"/>
    <property type="match status" value="1"/>
</dbReference>
<keyword evidence="6" id="KW-1185">Reference proteome</keyword>
<proteinExistence type="predicted"/>
<evidence type="ECO:0000313" key="5">
    <source>
        <dbReference type="EMBL" id="RXK85282.1"/>
    </source>
</evidence>
<feature type="domain" description="HTH luxR-type" evidence="4">
    <location>
        <begin position="8"/>
        <end position="73"/>
    </location>
</feature>
<evidence type="ECO:0000259" key="4">
    <source>
        <dbReference type="PROSITE" id="PS50043"/>
    </source>
</evidence>
<dbReference type="InterPro" id="IPR000792">
    <property type="entry name" value="Tscrpt_reg_LuxR_C"/>
</dbReference>
<dbReference type="InterPro" id="IPR036388">
    <property type="entry name" value="WH-like_DNA-bd_sf"/>
</dbReference>
<dbReference type="EMBL" id="SDHZ01000001">
    <property type="protein sequence ID" value="RXK85282.1"/>
    <property type="molecule type" value="Genomic_DNA"/>
</dbReference>
<dbReference type="AlphaFoldDB" id="A0A4Q1D7N0"/>
<evidence type="ECO:0000256" key="1">
    <source>
        <dbReference type="ARBA" id="ARBA00023015"/>
    </source>
</evidence>
<dbReference type="GO" id="GO:0006355">
    <property type="term" value="P:regulation of DNA-templated transcription"/>
    <property type="evidence" value="ECO:0007669"/>
    <property type="project" value="InterPro"/>
</dbReference>
<accession>A0A4Q1D7N0</accession>
<evidence type="ECO:0000313" key="6">
    <source>
        <dbReference type="Proteomes" id="UP000290545"/>
    </source>
</evidence>
<dbReference type="SUPFAM" id="SSF46894">
    <property type="entry name" value="C-terminal effector domain of the bipartite response regulators"/>
    <property type="match status" value="1"/>
</dbReference>
<sequence length="76" mass="8723">MITDTQQPLLISNTLTAREIEILKFLAQGYTSKRISEACEISVLTVQTHRRNMLKKMQLLNSHQLIGHAYREGVLQ</sequence>
<dbReference type="PANTHER" id="PTHR44688:SF16">
    <property type="entry name" value="DNA-BINDING TRANSCRIPTIONAL ACTIVATOR DEVR_DOSR"/>
    <property type="match status" value="1"/>
</dbReference>
<dbReference type="Gene3D" id="1.10.10.10">
    <property type="entry name" value="Winged helix-like DNA-binding domain superfamily/Winged helix DNA-binding domain"/>
    <property type="match status" value="1"/>
</dbReference>
<dbReference type="PROSITE" id="PS50043">
    <property type="entry name" value="HTH_LUXR_2"/>
    <property type="match status" value="1"/>
</dbReference>
<dbReference type="GO" id="GO:0003677">
    <property type="term" value="F:DNA binding"/>
    <property type="evidence" value="ECO:0007669"/>
    <property type="project" value="UniProtKB-KW"/>
</dbReference>
<dbReference type="Proteomes" id="UP000290545">
    <property type="component" value="Unassembled WGS sequence"/>
</dbReference>
<dbReference type="PRINTS" id="PR00038">
    <property type="entry name" value="HTHLUXR"/>
</dbReference>
<comment type="caution">
    <text evidence="5">The sequence shown here is derived from an EMBL/GenBank/DDBJ whole genome shotgun (WGS) entry which is preliminary data.</text>
</comment>
<keyword evidence="1" id="KW-0805">Transcription regulation</keyword>
<keyword evidence="3" id="KW-0804">Transcription</keyword>
<reference evidence="5 6" key="1">
    <citation type="submission" date="2019-01" db="EMBL/GenBank/DDBJ databases">
        <title>Filimonas sp. strain TTM-71.</title>
        <authorList>
            <person name="Chen W.-M."/>
        </authorList>
    </citation>
    <scope>NUCLEOTIDE SEQUENCE [LARGE SCALE GENOMIC DNA]</scope>
    <source>
        <strain evidence="5 6">TTM-71</strain>
    </source>
</reference>
<keyword evidence="2" id="KW-0238">DNA-binding</keyword>
<evidence type="ECO:0000256" key="2">
    <source>
        <dbReference type="ARBA" id="ARBA00023125"/>
    </source>
</evidence>
<organism evidence="5 6">
    <name type="scientific">Filimonas effusa</name>
    <dbReference type="NCBI Taxonomy" id="2508721"/>
    <lineage>
        <taxon>Bacteria</taxon>
        <taxon>Pseudomonadati</taxon>
        <taxon>Bacteroidota</taxon>
        <taxon>Chitinophagia</taxon>
        <taxon>Chitinophagales</taxon>
        <taxon>Chitinophagaceae</taxon>
        <taxon>Filimonas</taxon>
    </lineage>
</organism>